<proteinExistence type="predicted"/>
<feature type="region of interest" description="Disordered" evidence="1">
    <location>
        <begin position="68"/>
        <end position="128"/>
    </location>
</feature>
<accession>A0A9P0CT41</accession>
<name>A0A9P0CT41_9CUCU</name>
<organism evidence="2 3">
    <name type="scientific">Psylliodes chrysocephalus</name>
    <dbReference type="NCBI Taxonomy" id="3402493"/>
    <lineage>
        <taxon>Eukaryota</taxon>
        <taxon>Metazoa</taxon>
        <taxon>Ecdysozoa</taxon>
        <taxon>Arthropoda</taxon>
        <taxon>Hexapoda</taxon>
        <taxon>Insecta</taxon>
        <taxon>Pterygota</taxon>
        <taxon>Neoptera</taxon>
        <taxon>Endopterygota</taxon>
        <taxon>Coleoptera</taxon>
        <taxon>Polyphaga</taxon>
        <taxon>Cucujiformia</taxon>
        <taxon>Chrysomeloidea</taxon>
        <taxon>Chrysomelidae</taxon>
        <taxon>Galerucinae</taxon>
        <taxon>Alticini</taxon>
        <taxon>Psylliodes</taxon>
    </lineage>
</organism>
<evidence type="ECO:0000313" key="2">
    <source>
        <dbReference type="EMBL" id="CAH1105570.1"/>
    </source>
</evidence>
<evidence type="ECO:0000313" key="3">
    <source>
        <dbReference type="Proteomes" id="UP001153636"/>
    </source>
</evidence>
<feature type="compositionally biased region" description="Basic and acidic residues" evidence="1">
    <location>
        <begin position="105"/>
        <end position="126"/>
    </location>
</feature>
<reference evidence="2" key="1">
    <citation type="submission" date="2022-01" db="EMBL/GenBank/DDBJ databases">
        <authorList>
            <person name="King R."/>
        </authorList>
    </citation>
    <scope>NUCLEOTIDE SEQUENCE</scope>
</reference>
<feature type="region of interest" description="Disordered" evidence="1">
    <location>
        <begin position="1"/>
        <end position="41"/>
    </location>
</feature>
<dbReference type="Proteomes" id="UP001153636">
    <property type="component" value="Chromosome 2"/>
</dbReference>
<keyword evidence="3" id="KW-1185">Reference proteome</keyword>
<evidence type="ECO:0000256" key="1">
    <source>
        <dbReference type="SAM" id="MobiDB-lite"/>
    </source>
</evidence>
<sequence length="294" mass="33062">MSRTSETPKKTKKSLEMVFRPPPPILRPRSDIGFQADSSSSRRIKILSLAERESSRIQFLDSLTISKHQPHKDNAESARNSIPTCLPSKIPLNRKSKVVNQSRPSDFHNNSKRENQTTKEKQENSHLRNLTKLNYPSLQPFHPAGIEELQNRAKCEKYRKKLTLNGDFESEKEFLIETNGLRTRENGESFKVSGNSADGDANWQDHKTFKTGKVSDTDSGIASPLSPGSVYGFLGHLDKVNGFPKKHSMGQTGREEVSGKNCCCKGERAQVSEYASVKGGFLLVLFDKERLRLD</sequence>
<gene>
    <name evidence="2" type="ORF">PSYICH_LOCUS6516</name>
</gene>
<feature type="compositionally biased region" description="Basic and acidic residues" evidence="1">
    <location>
        <begin position="1"/>
        <end position="15"/>
    </location>
</feature>
<dbReference type="EMBL" id="OV651814">
    <property type="protein sequence ID" value="CAH1105570.1"/>
    <property type="molecule type" value="Genomic_DNA"/>
</dbReference>
<dbReference type="OrthoDB" id="6724028at2759"/>
<protein>
    <submittedName>
        <fullName evidence="2">Uncharacterized protein</fullName>
    </submittedName>
</protein>
<dbReference type="AlphaFoldDB" id="A0A9P0CT41"/>